<dbReference type="Proteomes" id="UP001163321">
    <property type="component" value="Chromosome 3"/>
</dbReference>
<reference evidence="1 2" key="1">
    <citation type="journal article" date="2022" name="bioRxiv">
        <title>The genome of the oomycete Peronosclerospora sorghi, a cosmopolitan pathogen of maize and sorghum, is inflated with dispersed pseudogenes.</title>
        <authorList>
            <person name="Fletcher K."/>
            <person name="Martin F."/>
            <person name="Isakeit T."/>
            <person name="Cavanaugh K."/>
            <person name="Magill C."/>
            <person name="Michelmore R."/>
        </authorList>
    </citation>
    <scope>NUCLEOTIDE SEQUENCE [LARGE SCALE GENOMIC DNA]</scope>
    <source>
        <strain evidence="1">P6</strain>
    </source>
</reference>
<gene>
    <name evidence="1" type="ORF">PsorP6_008138</name>
</gene>
<dbReference type="EMBL" id="CM047582">
    <property type="protein sequence ID" value="KAI9914529.1"/>
    <property type="molecule type" value="Genomic_DNA"/>
</dbReference>
<evidence type="ECO:0000313" key="2">
    <source>
        <dbReference type="Proteomes" id="UP001163321"/>
    </source>
</evidence>
<protein>
    <submittedName>
        <fullName evidence="1">Uncharacterized protein</fullName>
    </submittedName>
</protein>
<evidence type="ECO:0000313" key="1">
    <source>
        <dbReference type="EMBL" id="KAI9914529.1"/>
    </source>
</evidence>
<proteinExistence type="predicted"/>
<keyword evidence="2" id="KW-1185">Reference proteome</keyword>
<accession>A0ACC0W6Z0</accession>
<organism evidence="1 2">
    <name type="scientific">Peronosclerospora sorghi</name>
    <dbReference type="NCBI Taxonomy" id="230839"/>
    <lineage>
        <taxon>Eukaryota</taxon>
        <taxon>Sar</taxon>
        <taxon>Stramenopiles</taxon>
        <taxon>Oomycota</taxon>
        <taxon>Peronosporomycetes</taxon>
        <taxon>Peronosporales</taxon>
        <taxon>Peronosporaceae</taxon>
        <taxon>Peronosclerospora</taxon>
    </lineage>
</organism>
<sequence length="189" mass="21435">MNMKSDGMKALPSPFEQSYCQSIHYEPTPSSSSTIPRKRGRPSKYENDQERQTAKPENNLQRRAPRTSSITPLPTPPTNNPLHTLSDSKKLRLHNFGVLLKNRTKVYHCPSCKERWPNMAIRLETGMFRRCHGKYKSNVVPKFSAANNMDPVPVTAELDGLTYVVSMLIARVHPIIGCHILKGGRFESF</sequence>
<comment type="caution">
    <text evidence="1">The sequence shown here is derived from an EMBL/GenBank/DDBJ whole genome shotgun (WGS) entry which is preliminary data.</text>
</comment>
<name>A0ACC0W6Z0_9STRA</name>